<keyword evidence="2" id="KW-1185">Reference proteome</keyword>
<reference evidence="1" key="1">
    <citation type="journal article" date="2020" name="Stud. Mycol.">
        <title>101 Dothideomycetes genomes: a test case for predicting lifestyles and emergence of pathogens.</title>
        <authorList>
            <person name="Haridas S."/>
            <person name="Albert R."/>
            <person name="Binder M."/>
            <person name="Bloem J."/>
            <person name="Labutti K."/>
            <person name="Salamov A."/>
            <person name="Andreopoulos B."/>
            <person name="Baker S."/>
            <person name="Barry K."/>
            <person name="Bills G."/>
            <person name="Bluhm B."/>
            <person name="Cannon C."/>
            <person name="Castanera R."/>
            <person name="Culley D."/>
            <person name="Daum C."/>
            <person name="Ezra D."/>
            <person name="Gonzalez J."/>
            <person name="Henrissat B."/>
            <person name="Kuo A."/>
            <person name="Liang C."/>
            <person name="Lipzen A."/>
            <person name="Lutzoni F."/>
            <person name="Magnuson J."/>
            <person name="Mondo S."/>
            <person name="Nolan M."/>
            <person name="Ohm R."/>
            <person name="Pangilinan J."/>
            <person name="Park H.-J."/>
            <person name="Ramirez L."/>
            <person name="Alfaro M."/>
            <person name="Sun H."/>
            <person name="Tritt A."/>
            <person name="Yoshinaga Y."/>
            <person name="Zwiers L.-H."/>
            <person name="Turgeon B."/>
            <person name="Goodwin S."/>
            <person name="Spatafora J."/>
            <person name="Crous P."/>
            <person name="Grigoriev I."/>
        </authorList>
    </citation>
    <scope>NUCLEOTIDE SEQUENCE</scope>
    <source>
        <strain evidence="1">CBS 113818</strain>
    </source>
</reference>
<dbReference type="Proteomes" id="UP000799424">
    <property type="component" value="Unassembled WGS sequence"/>
</dbReference>
<accession>A0A6A6ZVJ3</accession>
<dbReference type="EMBL" id="MU006229">
    <property type="protein sequence ID" value="KAF2824863.1"/>
    <property type="molecule type" value="Genomic_DNA"/>
</dbReference>
<organism evidence="1 2">
    <name type="scientific">Ophiobolus disseminans</name>
    <dbReference type="NCBI Taxonomy" id="1469910"/>
    <lineage>
        <taxon>Eukaryota</taxon>
        <taxon>Fungi</taxon>
        <taxon>Dikarya</taxon>
        <taxon>Ascomycota</taxon>
        <taxon>Pezizomycotina</taxon>
        <taxon>Dothideomycetes</taxon>
        <taxon>Pleosporomycetidae</taxon>
        <taxon>Pleosporales</taxon>
        <taxon>Pleosporineae</taxon>
        <taxon>Phaeosphaeriaceae</taxon>
        <taxon>Ophiobolus</taxon>
    </lineage>
</organism>
<evidence type="ECO:0008006" key="3">
    <source>
        <dbReference type="Google" id="ProtNLM"/>
    </source>
</evidence>
<protein>
    <recommendedName>
        <fullName evidence="3">BTB domain-containing protein</fullName>
    </recommendedName>
</protein>
<evidence type="ECO:0000313" key="1">
    <source>
        <dbReference type="EMBL" id="KAF2824863.1"/>
    </source>
</evidence>
<dbReference type="AlphaFoldDB" id="A0A6A6ZVJ3"/>
<dbReference type="OrthoDB" id="3793678at2759"/>
<gene>
    <name evidence="1" type="ORF">CC86DRAFT_408003</name>
</gene>
<sequence length="245" mass="27758">MEVDEQILESSSPFFLDNSQRSREKLLSGPSPLIITSYAGTEADYIHQCTAAKGMVSADRTRQLLEQAASGNRQYAIEFPAHALAAASPSFKQAFEADPNGIRIPLSLGRVLPGYAMCVLDWYCRALRSKTWYDFIPDDASIEGEDKWYWVYCYLVMRSLGMDEFAARLLAFIDGMLNDLNIGFESYAHLIRSLPDSDPLLERLAEYTAHHMLTQSLYITETECCAVAEHFPQFAQKVNEAMQWR</sequence>
<evidence type="ECO:0000313" key="2">
    <source>
        <dbReference type="Proteomes" id="UP000799424"/>
    </source>
</evidence>
<name>A0A6A6ZVJ3_9PLEO</name>
<proteinExistence type="predicted"/>